<sequence length="18" mass="2444">MELDQWLRRRIRLCIWKQ</sequence>
<evidence type="ECO:0000313" key="1">
    <source>
        <dbReference type="EMBL" id="WAG63040.1"/>
    </source>
</evidence>
<accession>A0AA47I9L9</accession>
<dbReference type="AlphaFoldDB" id="A0AA47I9L9"/>
<name>A0AA47I9L9_9CLOT</name>
<reference evidence="1" key="1">
    <citation type="submission" date="2021-11" db="EMBL/GenBank/DDBJ databases">
        <title>Clostridia strains as spoilage organisms.</title>
        <authorList>
            <person name="Wambui J."/>
            <person name="Stevens M.J.A."/>
            <person name="Stephan R."/>
        </authorList>
    </citation>
    <scope>NUCLEOTIDE SEQUENCE</scope>
    <source>
        <strain evidence="1">CF009</strain>
    </source>
</reference>
<dbReference type="EMBL" id="CP086239">
    <property type="protein sequence ID" value="WAG63040.1"/>
    <property type="molecule type" value="Genomic_DNA"/>
</dbReference>
<proteinExistence type="predicted"/>
<organism evidence="1 2">
    <name type="scientific">Clostridium estertheticum</name>
    <dbReference type="NCBI Taxonomy" id="238834"/>
    <lineage>
        <taxon>Bacteria</taxon>
        <taxon>Bacillati</taxon>
        <taxon>Bacillota</taxon>
        <taxon>Clostridia</taxon>
        <taxon>Eubacteriales</taxon>
        <taxon>Clostridiaceae</taxon>
        <taxon>Clostridium</taxon>
    </lineage>
</organism>
<gene>
    <name evidence="1" type="ORF">LL038_05845</name>
</gene>
<protein>
    <submittedName>
        <fullName evidence="1">Uncharacterized protein</fullName>
    </submittedName>
</protein>
<dbReference type="Proteomes" id="UP001164733">
    <property type="component" value="Chromosome"/>
</dbReference>
<evidence type="ECO:0000313" key="2">
    <source>
        <dbReference type="Proteomes" id="UP001164733"/>
    </source>
</evidence>